<sequence>MFDADKWSYTVRAGRARLALEKNGFDAVVAPAAADAAALVMEFIKPGATVGFGGSMTVRALGIQEKAAAAGATLLDHNAPGLSAEEKYGILRSELTCDVFISSVNAVTLKGEMLNVDGNGNRVAALTFGPRKTIVVVGANKIVADEAEGWARIEAKASPMNNKRLEKDNPCVKTGQCMDCDSPGRICRVYQILRRKPSLSDFTVILVAESLGY</sequence>
<evidence type="ECO:0000313" key="2">
    <source>
        <dbReference type="EMBL" id="SLM17434.1"/>
    </source>
</evidence>
<gene>
    <name evidence="2" type="ORF">SPIRO4BDMA_40003</name>
</gene>
<accession>A0A3P3XME4</accession>
<reference evidence="2" key="1">
    <citation type="submission" date="2017-02" db="EMBL/GenBank/DDBJ databases">
        <authorList>
            <person name="Regsiter A."/>
            <person name="William W."/>
        </authorList>
    </citation>
    <scope>NUCLEOTIDE SEQUENCE</scope>
    <source>
        <strain evidence="2">BdmA 4</strain>
    </source>
</reference>
<dbReference type="InterPro" id="IPR009501">
    <property type="entry name" value="UCP020269"/>
</dbReference>
<dbReference type="PIRSF" id="PIRSF020269">
    <property type="entry name" value="DUF1121"/>
    <property type="match status" value="1"/>
</dbReference>
<dbReference type="Pfam" id="PF02589">
    <property type="entry name" value="LUD_dom"/>
    <property type="match status" value="1"/>
</dbReference>
<feature type="domain" description="LUD" evidence="1">
    <location>
        <begin position="19"/>
        <end position="207"/>
    </location>
</feature>
<name>A0A3P3XME4_9SPIR</name>
<proteinExistence type="predicted"/>
<dbReference type="Gene3D" id="3.40.50.10420">
    <property type="entry name" value="NagB/RpiA/CoA transferase-like"/>
    <property type="match status" value="1"/>
</dbReference>
<dbReference type="PANTHER" id="PTHR36179:SF2">
    <property type="entry name" value="LUD DOMAIN-CONTAINING PROTEIN"/>
    <property type="match status" value="1"/>
</dbReference>
<evidence type="ECO:0000259" key="1">
    <source>
        <dbReference type="Pfam" id="PF02589"/>
    </source>
</evidence>
<dbReference type="PANTHER" id="PTHR36179">
    <property type="entry name" value="LUD_DOM DOMAIN-CONTAINING PROTEIN"/>
    <property type="match status" value="1"/>
</dbReference>
<dbReference type="InterPro" id="IPR024185">
    <property type="entry name" value="FTHF_cligase-like_sf"/>
</dbReference>
<dbReference type="InterPro" id="IPR003741">
    <property type="entry name" value="LUD_dom"/>
</dbReference>
<dbReference type="EMBL" id="FWDO01000004">
    <property type="protein sequence ID" value="SLM17434.1"/>
    <property type="molecule type" value="Genomic_DNA"/>
</dbReference>
<organism evidence="2">
    <name type="scientific">uncultured spirochete</name>
    <dbReference type="NCBI Taxonomy" id="156406"/>
    <lineage>
        <taxon>Bacteria</taxon>
        <taxon>Pseudomonadati</taxon>
        <taxon>Spirochaetota</taxon>
        <taxon>Spirochaetia</taxon>
        <taxon>Spirochaetales</taxon>
        <taxon>environmental samples</taxon>
    </lineage>
</organism>
<protein>
    <recommendedName>
        <fullName evidence="1">LUD domain-containing protein</fullName>
    </recommendedName>
</protein>
<dbReference type="AlphaFoldDB" id="A0A3P3XME4"/>